<feature type="domain" description="Response regulatory" evidence="4">
    <location>
        <begin position="265"/>
        <end position="381"/>
    </location>
</feature>
<gene>
    <name evidence="5" type="ORF">AWB68_03020</name>
</gene>
<dbReference type="InterPro" id="IPR001789">
    <property type="entry name" value="Sig_transdc_resp-reg_receiver"/>
</dbReference>
<dbReference type="RefSeq" id="WP_087645144.1">
    <property type="nucleotide sequence ID" value="NZ_FCON02000028.1"/>
</dbReference>
<dbReference type="InterPro" id="IPR011006">
    <property type="entry name" value="CheY-like_superfamily"/>
</dbReference>
<evidence type="ECO:0000256" key="2">
    <source>
        <dbReference type="PROSITE-ProRule" id="PRU00169"/>
    </source>
</evidence>
<organism evidence="5 6">
    <name type="scientific">Caballeronia choica</name>
    <dbReference type="NCBI Taxonomy" id="326476"/>
    <lineage>
        <taxon>Bacteria</taxon>
        <taxon>Pseudomonadati</taxon>
        <taxon>Pseudomonadota</taxon>
        <taxon>Betaproteobacteria</taxon>
        <taxon>Burkholderiales</taxon>
        <taxon>Burkholderiaceae</taxon>
        <taxon>Caballeronia</taxon>
    </lineage>
</organism>
<evidence type="ECO:0000259" key="4">
    <source>
        <dbReference type="PROSITE" id="PS50110"/>
    </source>
</evidence>
<feature type="modified residue" description="4-aspartylphosphate" evidence="2">
    <location>
        <position position="314"/>
    </location>
</feature>
<dbReference type="PROSITE" id="PS50110">
    <property type="entry name" value="RESPONSE_REGULATORY"/>
    <property type="match status" value="1"/>
</dbReference>
<accession>A0A158ITJ8</accession>
<evidence type="ECO:0000256" key="1">
    <source>
        <dbReference type="ARBA" id="ARBA00022553"/>
    </source>
</evidence>
<name>A0A158ITJ8_9BURK</name>
<dbReference type="CDD" id="cd00156">
    <property type="entry name" value="REC"/>
    <property type="match status" value="1"/>
</dbReference>
<protein>
    <submittedName>
        <fullName evidence="5">Response regulator protein</fullName>
    </submittedName>
</protein>
<keyword evidence="1 2" id="KW-0597">Phosphoprotein</keyword>
<evidence type="ECO:0000256" key="3">
    <source>
        <dbReference type="SAM" id="MobiDB-lite"/>
    </source>
</evidence>
<dbReference type="AlphaFoldDB" id="A0A158ITJ8"/>
<dbReference type="PANTHER" id="PTHR44591:SF3">
    <property type="entry name" value="RESPONSE REGULATORY DOMAIN-CONTAINING PROTEIN"/>
    <property type="match status" value="1"/>
</dbReference>
<dbReference type="OrthoDB" id="9801101at2"/>
<dbReference type="PANTHER" id="PTHR44591">
    <property type="entry name" value="STRESS RESPONSE REGULATOR PROTEIN 1"/>
    <property type="match status" value="1"/>
</dbReference>
<keyword evidence="6" id="KW-1185">Reference proteome</keyword>
<evidence type="ECO:0000313" key="5">
    <source>
        <dbReference type="EMBL" id="SAL59815.1"/>
    </source>
</evidence>
<comment type="caution">
    <text evidence="5">The sequence shown here is derived from an EMBL/GenBank/DDBJ whole genome shotgun (WGS) entry which is preliminary data.</text>
</comment>
<dbReference type="GO" id="GO:0000160">
    <property type="term" value="P:phosphorelay signal transduction system"/>
    <property type="evidence" value="ECO:0007669"/>
    <property type="project" value="InterPro"/>
</dbReference>
<dbReference type="Proteomes" id="UP000054770">
    <property type="component" value="Unassembled WGS sequence"/>
</dbReference>
<dbReference type="SMART" id="SM00448">
    <property type="entry name" value="REC"/>
    <property type="match status" value="1"/>
</dbReference>
<dbReference type="EMBL" id="FCON02000028">
    <property type="protein sequence ID" value="SAL59815.1"/>
    <property type="molecule type" value="Genomic_DNA"/>
</dbReference>
<proteinExistence type="predicted"/>
<dbReference type="SUPFAM" id="SSF52172">
    <property type="entry name" value="CheY-like"/>
    <property type="match status" value="1"/>
</dbReference>
<feature type="region of interest" description="Disordered" evidence="3">
    <location>
        <begin position="188"/>
        <end position="213"/>
    </location>
</feature>
<evidence type="ECO:0000313" key="6">
    <source>
        <dbReference type="Proteomes" id="UP000054770"/>
    </source>
</evidence>
<dbReference type="Gene3D" id="3.40.50.2300">
    <property type="match status" value="1"/>
</dbReference>
<reference evidence="5" key="1">
    <citation type="submission" date="2016-01" db="EMBL/GenBank/DDBJ databases">
        <authorList>
            <person name="Peeters C."/>
        </authorList>
    </citation>
    <scope>NUCLEOTIDE SEQUENCE [LARGE SCALE GENOMIC DNA]</scope>
    <source>
        <strain evidence="5">LMG 22940</strain>
    </source>
</reference>
<dbReference type="Pfam" id="PF00072">
    <property type="entry name" value="Response_reg"/>
    <property type="match status" value="1"/>
</dbReference>
<sequence>MFKKDFSPQKAPILVATDAVADADLVMSLLSEEFGNVRTSTKPECSISDFEEHRPSVLVLAFDSLETANQYYLGIHRHSRDAHLVPHRTLVLCSKHDLWRAYELCKKEQFDDYVLFWPVTNDAPRLRMAVHHALRRLNATLHNEVTANQLANQVRPLAALEPELVQLISSIGQQIEVAAATFRQAEEACAGTAGEPRPNEGQASNNRAPGNPEVTDLDNLTTHLGAMADAVTALRSLVTRAGHEMSASLAPVKALLDLSHRVRPIVLMVDDDAFQHKLVARALADYRIELIYAHSGSEVMGLLWQHRPNLVLMDIGLPDVDGIQMTRRIRDIANFADIQIVMLTGHSERSVVLESLRAGAVDFLVKPLEKAKLVEKLASFGPMTPST</sequence>
<dbReference type="InterPro" id="IPR050595">
    <property type="entry name" value="Bact_response_regulator"/>
</dbReference>